<name>A0AC34RK22_9BILA</name>
<evidence type="ECO:0000313" key="2">
    <source>
        <dbReference type="WBParaSite" id="JU765_v2.g7718.t1"/>
    </source>
</evidence>
<organism evidence="1 2">
    <name type="scientific">Panagrolaimus sp. JU765</name>
    <dbReference type="NCBI Taxonomy" id="591449"/>
    <lineage>
        <taxon>Eukaryota</taxon>
        <taxon>Metazoa</taxon>
        <taxon>Ecdysozoa</taxon>
        <taxon>Nematoda</taxon>
        <taxon>Chromadorea</taxon>
        <taxon>Rhabditida</taxon>
        <taxon>Tylenchina</taxon>
        <taxon>Panagrolaimomorpha</taxon>
        <taxon>Panagrolaimoidea</taxon>
        <taxon>Panagrolaimidae</taxon>
        <taxon>Panagrolaimus</taxon>
    </lineage>
</organism>
<dbReference type="WBParaSite" id="JU765_v2.g7718.t1">
    <property type="protein sequence ID" value="JU765_v2.g7718.t1"/>
    <property type="gene ID" value="JU765_v2.g7718"/>
</dbReference>
<dbReference type="Proteomes" id="UP000887576">
    <property type="component" value="Unplaced"/>
</dbReference>
<sequence length="333" mass="37764">MVVFPLLLLLFSSVGIADGKKFLAAKYVSQSIGCGVNVYWASDEPKSDGKESEENHHVIQRYGAPCYPNSIHRTFNLAKYPTDDKFHLVGCFLMKENQNVQCIQLNDDKEFVKIIDVKCSNPKLVNKPVMIYIGNFYYDNDIHVANKEDGCLIYKAEGNFQMKQGGRHNDATTYDALEGFFWSPVKGHIRLFAFGGTRITSDIDSDQYQFLTGDKKHVTWSEKYDFVFDPEIAPDRVYLPPQENVVGIKYEKRLTGCAVVFNLLNGKGKKEIPIVCQPDDAARSFSLVSVPAEKKAHLHACFYIYKNVVPVLTCLVYKDGKFQEGWLFFDVTG</sequence>
<evidence type="ECO:0000313" key="1">
    <source>
        <dbReference type="Proteomes" id="UP000887576"/>
    </source>
</evidence>
<proteinExistence type="predicted"/>
<reference evidence="2" key="1">
    <citation type="submission" date="2022-11" db="UniProtKB">
        <authorList>
            <consortium name="WormBaseParasite"/>
        </authorList>
    </citation>
    <scope>IDENTIFICATION</scope>
</reference>
<accession>A0AC34RK22</accession>
<protein>
    <submittedName>
        <fullName evidence="2">Uncharacterized protein</fullName>
    </submittedName>
</protein>